<sequence>MDTELNQRNNLAPQKHTRQIEDDRPKQLDKTANEDTTDNENNMATMFDILSRNHNLKLENLVLNRNSFAQTVENLFALSHLVKNGWAEIKVDENGCHLVFPRNAPTANAILSGEVTYSHFIFRFDFGDWKLMLKSVGIGEELMPHRSEVHEESNGSTKFVM</sequence>
<keyword evidence="11" id="KW-1185">Reference proteome</keyword>
<dbReference type="GO" id="GO:0030915">
    <property type="term" value="C:Smc5-Smc6 complex"/>
    <property type="evidence" value="ECO:0007669"/>
    <property type="project" value="UniProtKB-UniRule"/>
</dbReference>
<dbReference type="EMBL" id="WHWC01000019">
    <property type="protein sequence ID" value="KAG8363938.1"/>
    <property type="molecule type" value="Genomic_DNA"/>
</dbReference>
<protein>
    <recommendedName>
        <fullName evidence="7">Non-structural maintenance of chromosomes element 4</fullName>
    </recommendedName>
</protein>
<dbReference type="InterPro" id="IPR027786">
    <property type="entry name" value="Nse4/EID"/>
</dbReference>
<comment type="similarity">
    <text evidence="2 7">Belongs to the NSE4 family.</text>
</comment>
<dbReference type="InterPro" id="IPR014854">
    <property type="entry name" value="Nse4_C"/>
</dbReference>
<keyword evidence="4 7" id="KW-0233">DNA recombination</keyword>
<accession>A0AAV6WA60</accession>
<keyword evidence="3 7" id="KW-0227">DNA damage</keyword>
<comment type="subunit">
    <text evidence="7">Component of the SMC5-SMC6 complex.</text>
</comment>
<dbReference type="GO" id="GO:0006281">
    <property type="term" value="P:DNA repair"/>
    <property type="evidence" value="ECO:0007669"/>
    <property type="project" value="UniProtKB-UniRule"/>
</dbReference>
<evidence type="ECO:0000313" key="10">
    <source>
        <dbReference type="EMBL" id="KAG8363938.1"/>
    </source>
</evidence>
<organism evidence="10 11">
    <name type="scientific">Buddleja alternifolia</name>
    <dbReference type="NCBI Taxonomy" id="168488"/>
    <lineage>
        <taxon>Eukaryota</taxon>
        <taxon>Viridiplantae</taxon>
        <taxon>Streptophyta</taxon>
        <taxon>Embryophyta</taxon>
        <taxon>Tracheophyta</taxon>
        <taxon>Spermatophyta</taxon>
        <taxon>Magnoliopsida</taxon>
        <taxon>eudicotyledons</taxon>
        <taxon>Gunneridae</taxon>
        <taxon>Pentapetalae</taxon>
        <taxon>asterids</taxon>
        <taxon>lamiids</taxon>
        <taxon>Lamiales</taxon>
        <taxon>Scrophulariaceae</taxon>
        <taxon>Buddlejeae</taxon>
        <taxon>Buddleja</taxon>
    </lineage>
</organism>
<gene>
    <name evidence="10" type="ORF">BUALT_Bualt19G0074400</name>
</gene>
<evidence type="ECO:0000256" key="6">
    <source>
        <dbReference type="ARBA" id="ARBA00023242"/>
    </source>
</evidence>
<evidence type="ECO:0000256" key="2">
    <source>
        <dbReference type="ARBA" id="ARBA00008997"/>
    </source>
</evidence>
<reference evidence="10" key="1">
    <citation type="submission" date="2019-10" db="EMBL/GenBank/DDBJ databases">
        <authorList>
            <person name="Zhang R."/>
            <person name="Pan Y."/>
            <person name="Wang J."/>
            <person name="Ma R."/>
            <person name="Yu S."/>
        </authorList>
    </citation>
    <scope>NUCLEOTIDE SEQUENCE</scope>
    <source>
        <strain evidence="10">LA-IB0</strain>
        <tissue evidence="10">Leaf</tissue>
    </source>
</reference>
<evidence type="ECO:0000259" key="9">
    <source>
        <dbReference type="Pfam" id="PF08743"/>
    </source>
</evidence>
<dbReference type="GO" id="GO:0006310">
    <property type="term" value="P:DNA recombination"/>
    <property type="evidence" value="ECO:0007669"/>
    <property type="project" value="UniProtKB-UniRule"/>
</dbReference>
<evidence type="ECO:0000256" key="7">
    <source>
        <dbReference type="RuleBase" id="RU365071"/>
    </source>
</evidence>
<feature type="compositionally biased region" description="Polar residues" evidence="8">
    <location>
        <begin position="1"/>
        <end position="12"/>
    </location>
</feature>
<name>A0AAV6WA60_9LAMI</name>
<keyword evidence="5 7" id="KW-0234">DNA repair</keyword>
<dbReference type="PANTHER" id="PTHR16140:SF0">
    <property type="entry name" value="NON-STRUCTURAL MAINTENANCE OF CHROMOSOMES ELEMENT 4"/>
    <property type="match status" value="1"/>
</dbReference>
<comment type="subcellular location">
    <subcellularLocation>
        <location evidence="1 7">Nucleus</location>
    </subcellularLocation>
</comment>
<feature type="compositionally biased region" description="Basic and acidic residues" evidence="8">
    <location>
        <begin position="18"/>
        <end position="33"/>
    </location>
</feature>
<keyword evidence="6 7" id="KW-0539">Nucleus</keyword>
<evidence type="ECO:0000256" key="1">
    <source>
        <dbReference type="ARBA" id="ARBA00004123"/>
    </source>
</evidence>
<dbReference type="PANTHER" id="PTHR16140">
    <property type="entry name" value="NON-STRUCTURAL MAINTENANCE OF CHROMOSOMES ELEMENT 4"/>
    <property type="match status" value="1"/>
</dbReference>
<feature type="region of interest" description="Disordered" evidence="8">
    <location>
        <begin position="1"/>
        <end position="40"/>
    </location>
</feature>
<evidence type="ECO:0000313" key="11">
    <source>
        <dbReference type="Proteomes" id="UP000826271"/>
    </source>
</evidence>
<proteinExistence type="inferred from homology"/>
<evidence type="ECO:0000256" key="4">
    <source>
        <dbReference type="ARBA" id="ARBA00023172"/>
    </source>
</evidence>
<dbReference type="AlphaFoldDB" id="A0AAV6WA60"/>
<evidence type="ECO:0000256" key="8">
    <source>
        <dbReference type="SAM" id="MobiDB-lite"/>
    </source>
</evidence>
<evidence type="ECO:0000256" key="3">
    <source>
        <dbReference type="ARBA" id="ARBA00022763"/>
    </source>
</evidence>
<dbReference type="Proteomes" id="UP000826271">
    <property type="component" value="Unassembled WGS sequence"/>
</dbReference>
<comment type="function">
    <text evidence="7">Component of the SMC5-SMC6 complex, that promotes sister chromatid alignment after DNA damage and facilitates double-stranded DNA breaks (DSBs) repair via homologous recombination between sister chromatids.</text>
</comment>
<feature type="domain" description="Non-structural maintenance of chromosome element 4 C-terminal" evidence="9">
    <location>
        <begin position="56"/>
        <end position="143"/>
    </location>
</feature>
<dbReference type="GO" id="GO:0005634">
    <property type="term" value="C:nucleus"/>
    <property type="evidence" value="ECO:0007669"/>
    <property type="project" value="UniProtKB-SubCell"/>
</dbReference>
<evidence type="ECO:0000256" key="5">
    <source>
        <dbReference type="ARBA" id="ARBA00023204"/>
    </source>
</evidence>
<dbReference type="Pfam" id="PF08743">
    <property type="entry name" value="Nse4_C"/>
    <property type="match status" value="1"/>
</dbReference>
<comment type="caution">
    <text evidence="10">The sequence shown here is derived from an EMBL/GenBank/DDBJ whole genome shotgun (WGS) entry which is preliminary data.</text>
</comment>